<sequence length="142" mass="16869">MATFDDVPDHVRRTKSRTRGRDTAPEMLVRRGLHRLGYRYRVNHPPLPGLRRTADIVFTKRKVAVFIDGCFWHACPQHYVEPKTRTDFWRTKITGNVERDAETTRRLETAGWVVMRFWEHEPVDLVVATIRERLSDRRRDVS</sequence>
<dbReference type="SUPFAM" id="SSF52980">
    <property type="entry name" value="Restriction endonuclease-like"/>
    <property type="match status" value="1"/>
</dbReference>
<dbReference type="Pfam" id="PF03852">
    <property type="entry name" value="Vsr"/>
    <property type="match status" value="1"/>
</dbReference>
<keyword evidence="3" id="KW-0227">DNA damage</keyword>
<comment type="caution">
    <text evidence="8">The sequence shown here is derived from an EMBL/GenBank/DDBJ whole genome shotgun (WGS) entry which is preliminary data.</text>
</comment>
<protein>
    <submittedName>
        <fullName evidence="8">Very short patch repair endonuclease</fullName>
    </submittedName>
</protein>
<dbReference type="CDD" id="cd00221">
    <property type="entry name" value="Vsr"/>
    <property type="match status" value="1"/>
</dbReference>
<organism evidence="8 9">
    <name type="scientific">Nocardioides pinisoli</name>
    <dbReference type="NCBI Taxonomy" id="2950279"/>
    <lineage>
        <taxon>Bacteria</taxon>
        <taxon>Bacillati</taxon>
        <taxon>Actinomycetota</taxon>
        <taxon>Actinomycetes</taxon>
        <taxon>Propionibacteriales</taxon>
        <taxon>Nocardioidaceae</taxon>
        <taxon>Nocardioides</taxon>
    </lineage>
</organism>
<reference evidence="8 9" key="1">
    <citation type="submission" date="2022-06" db="EMBL/GenBank/DDBJ databases">
        <authorList>
            <person name="So Y."/>
        </authorList>
    </citation>
    <scope>NUCLEOTIDE SEQUENCE [LARGE SCALE GENOMIC DNA]</scope>
    <source>
        <strain evidence="8 9">STR3</strain>
    </source>
</reference>
<keyword evidence="4" id="KW-0378">Hydrolase</keyword>
<gene>
    <name evidence="8" type="ORF">NCI01_00945</name>
</gene>
<dbReference type="EMBL" id="JANARS010000001">
    <property type="protein sequence ID" value="MCP3420352.1"/>
    <property type="molecule type" value="Genomic_DNA"/>
</dbReference>
<dbReference type="RefSeq" id="WP_254179596.1">
    <property type="nucleotide sequence ID" value="NZ_JANARS010000001.1"/>
</dbReference>
<evidence type="ECO:0000256" key="7">
    <source>
        <dbReference type="SAM" id="MobiDB-lite"/>
    </source>
</evidence>
<name>A0ABT1KRI2_9ACTN</name>
<keyword evidence="5" id="KW-0234">DNA repair</keyword>
<evidence type="ECO:0000256" key="5">
    <source>
        <dbReference type="ARBA" id="ARBA00023204"/>
    </source>
</evidence>
<keyword evidence="2 8" id="KW-0255">Endonuclease</keyword>
<dbReference type="InterPro" id="IPR011335">
    <property type="entry name" value="Restrct_endonuc-II-like"/>
</dbReference>
<dbReference type="GO" id="GO:0004519">
    <property type="term" value="F:endonuclease activity"/>
    <property type="evidence" value="ECO:0007669"/>
    <property type="project" value="UniProtKB-KW"/>
</dbReference>
<feature type="region of interest" description="Disordered" evidence="7">
    <location>
        <begin position="1"/>
        <end position="23"/>
    </location>
</feature>
<dbReference type="NCBIfam" id="TIGR00632">
    <property type="entry name" value="vsr"/>
    <property type="match status" value="1"/>
</dbReference>
<proteinExistence type="inferred from homology"/>
<evidence type="ECO:0000256" key="6">
    <source>
        <dbReference type="ARBA" id="ARBA00029466"/>
    </source>
</evidence>
<evidence type="ECO:0000256" key="4">
    <source>
        <dbReference type="ARBA" id="ARBA00022801"/>
    </source>
</evidence>
<evidence type="ECO:0000256" key="1">
    <source>
        <dbReference type="ARBA" id="ARBA00022722"/>
    </source>
</evidence>
<dbReference type="Proteomes" id="UP001204524">
    <property type="component" value="Unassembled WGS sequence"/>
</dbReference>
<accession>A0ABT1KRI2</accession>
<keyword evidence="1" id="KW-0540">Nuclease</keyword>
<evidence type="ECO:0000313" key="8">
    <source>
        <dbReference type="EMBL" id="MCP3420352.1"/>
    </source>
</evidence>
<dbReference type="InterPro" id="IPR004603">
    <property type="entry name" value="DNA_mismatch_endonuc_vsr"/>
</dbReference>
<evidence type="ECO:0000256" key="3">
    <source>
        <dbReference type="ARBA" id="ARBA00022763"/>
    </source>
</evidence>
<evidence type="ECO:0000256" key="2">
    <source>
        <dbReference type="ARBA" id="ARBA00022759"/>
    </source>
</evidence>
<evidence type="ECO:0000313" key="9">
    <source>
        <dbReference type="Proteomes" id="UP001204524"/>
    </source>
</evidence>
<comment type="similarity">
    <text evidence="6">Belongs to the Vsr family.</text>
</comment>
<dbReference type="Gene3D" id="3.40.960.10">
    <property type="entry name" value="VSR Endonuclease"/>
    <property type="match status" value="1"/>
</dbReference>
<keyword evidence="9" id="KW-1185">Reference proteome</keyword>